<dbReference type="EMBL" id="LAVV01013583">
    <property type="protein sequence ID" value="KNZ45474.1"/>
    <property type="molecule type" value="Genomic_DNA"/>
</dbReference>
<evidence type="ECO:0000313" key="3">
    <source>
        <dbReference type="EMBL" id="KNZ45474.1"/>
    </source>
</evidence>
<keyword evidence="2" id="KW-0472">Membrane</keyword>
<feature type="region of interest" description="Disordered" evidence="1">
    <location>
        <begin position="1076"/>
        <end position="1097"/>
    </location>
</feature>
<comment type="caution">
    <text evidence="3">The sequence shown here is derived from an EMBL/GenBank/DDBJ whole genome shotgun (WGS) entry which is preliminary data.</text>
</comment>
<gene>
    <name evidence="3" type="ORF">VP01_807g4</name>
</gene>
<name>A0A0L6UA99_9BASI</name>
<accession>A0A0L6UA99</accession>
<sequence length="1110" mass="127645">MLHIHPYQSLQNQKFPDKNICLGTVIHMLPQTLIFPCFALNFCVFIHPFLGMAPKKYLRSQAFPRGYSWNFGAWIYPGPHHQKVFSLVSIVAASLCLLSHAHSLIRRLLSLIWLFSATKWCSVAFELLVSSSYATPTLILAASSYATPTLLLASTKDPLISAIRTYKSPGQNLRQFYSNTRNFPLVSKSLLLTHLPLPPSRPTPTDFLFLSLSLVYYFLDGSFYIKSSHIYLHLNSLKKWTWIGYNSPNKGVGTPIYATLEVGRPVSPIFLKKNKGIFQVTKSGLYQVFGLRSCKKMEKASTFPMVWNTQTLNEVLFFILNYMVKNLCPKKMYKFHYRGCTYFFSPKYMCHLGNESFLNHEVIIQYSLHSSLFILFKFHLEVKHNKKTQPCEIQSLLVEFLEISAAHTFMTSERHCTIIQKQPTTAKLFRSNQLGLRTLVLIPLSFSSLSIALNLSKIHSSSCSMCNLRTQISTMNNIKLTIASQNQSCFSKSFVSSAVCYFLSFFLFILFLFLMLKRYMIFSPFLSIVAFHYAFSHLLLSFSLLLFFIHSIKEYIIPQPMNTSKKRLAQLPTVDMQKVPGSFCCYSNYYPKFIQTSFDAQSLCHMQRCGSWMVAWLEHASCQLQAVEQVFFCNGSSTCSPPTQDQSRMLNIYRLSSNSNSKLCLVVVEPHGHQFSSSNKVWNFIYKFHMKNSIPAFENKSIKSGYLRIKLNSRKKGLYPRPAELEVFPNTVGNYLEIILSCEKRMHPLVHYSGQNHFFFSGKSIITGVACALKNINQFIQYTPPPKKKKKKKKCIHTFQGQYQGRESFIITIQDWLTKKYFRKRIHCGVLVQLIPSFIMCIFLMRIISNLDSLQAIIPCSFISMLEESLKITQIVQSSIATSISANHSTKKRHPCCYLERQYYWILKPFGLPLDHHIQHLFLVIFYPPINFSLAMISVSLINFTFSNHFVKRPSIFQEIQLVLNRITEEAIPPAHQGRLRSFEIMTHSTRCCLQGSCNDYGIKRNLANSNITKMFRTVFPSGLHDHREVILIIRQMSPGFEKEKEGQNNNNENKVGRIHKIIKYKIIKGASEERVEKTGRGGVHDRKDTVSDWTPGVSRIKKGLNGRFK</sequence>
<feature type="transmembrane region" description="Helical" evidence="2">
    <location>
        <begin position="826"/>
        <end position="848"/>
    </location>
</feature>
<proteinExistence type="predicted"/>
<protein>
    <submittedName>
        <fullName evidence="3">Uncharacterized protein</fullName>
    </submittedName>
</protein>
<keyword evidence="2" id="KW-1133">Transmembrane helix</keyword>
<feature type="transmembrane region" description="Helical" evidence="2">
    <location>
        <begin position="494"/>
        <end position="516"/>
    </location>
</feature>
<feature type="transmembrane region" description="Helical" evidence="2">
    <location>
        <begin position="434"/>
        <end position="455"/>
    </location>
</feature>
<feature type="transmembrane region" description="Helical" evidence="2">
    <location>
        <begin position="33"/>
        <end position="53"/>
    </location>
</feature>
<dbReference type="VEuPathDB" id="FungiDB:VP01_807g4"/>
<feature type="compositionally biased region" description="Basic and acidic residues" evidence="1">
    <location>
        <begin position="1076"/>
        <end position="1091"/>
    </location>
</feature>
<evidence type="ECO:0000256" key="2">
    <source>
        <dbReference type="SAM" id="Phobius"/>
    </source>
</evidence>
<organism evidence="3 4">
    <name type="scientific">Puccinia sorghi</name>
    <dbReference type="NCBI Taxonomy" id="27349"/>
    <lineage>
        <taxon>Eukaryota</taxon>
        <taxon>Fungi</taxon>
        <taxon>Dikarya</taxon>
        <taxon>Basidiomycota</taxon>
        <taxon>Pucciniomycotina</taxon>
        <taxon>Pucciniomycetes</taxon>
        <taxon>Pucciniales</taxon>
        <taxon>Pucciniaceae</taxon>
        <taxon>Puccinia</taxon>
    </lineage>
</organism>
<evidence type="ECO:0000313" key="4">
    <source>
        <dbReference type="Proteomes" id="UP000037035"/>
    </source>
</evidence>
<evidence type="ECO:0000256" key="1">
    <source>
        <dbReference type="SAM" id="MobiDB-lite"/>
    </source>
</evidence>
<feature type="transmembrane region" description="Helical" evidence="2">
    <location>
        <begin position="84"/>
        <end position="105"/>
    </location>
</feature>
<feature type="transmembrane region" description="Helical" evidence="2">
    <location>
        <begin position="921"/>
        <end position="946"/>
    </location>
</feature>
<keyword evidence="4" id="KW-1185">Reference proteome</keyword>
<dbReference type="AlphaFoldDB" id="A0A0L6UA99"/>
<reference evidence="3 4" key="1">
    <citation type="submission" date="2015-08" db="EMBL/GenBank/DDBJ databases">
        <title>Next Generation Sequencing and Analysis of the Genome of Puccinia sorghi L Schw, the Causal Agent of Maize Common Rust.</title>
        <authorList>
            <person name="Rochi L."/>
            <person name="Burguener G."/>
            <person name="Darino M."/>
            <person name="Turjanski A."/>
            <person name="Kreff E."/>
            <person name="Dieguez M.J."/>
            <person name="Sacco F."/>
        </authorList>
    </citation>
    <scope>NUCLEOTIDE SEQUENCE [LARGE SCALE GENOMIC DNA]</scope>
    <source>
        <strain evidence="3 4">RO10H11247</strain>
    </source>
</reference>
<dbReference type="Proteomes" id="UP000037035">
    <property type="component" value="Unassembled WGS sequence"/>
</dbReference>
<feature type="transmembrane region" description="Helical" evidence="2">
    <location>
        <begin position="528"/>
        <end position="549"/>
    </location>
</feature>
<keyword evidence="2" id="KW-0812">Transmembrane</keyword>